<feature type="domain" description="K+ potassium transporter integral membrane" evidence="3">
    <location>
        <begin position="42"/>
        <end position="350"/>
    </location>
</feature>
<organism evidence="4 5">
    <name type="scientific">Thalictrum thalictroides</name>
    <name type="common">Rue-anemone</name>
    <name type="synonym">Anemone thalictroides</name>
    <dbReference type="NCBI Taxonomy" id="46969"/>
    <lineage>
        <taxon>Eukaryota</taxon>
        <taxon>Viridiplantae</taxon>
        <taxon>Streptophyta</taxon>
        <taxon>Embryophyta</taxon>
        <taxon>Tracheophyta</taxon>
        <taxon>Spermatophyta</taxon>
        <taxon>Magnoliopsida</taxon>
        <taxon>Ranunculales</taxon>
        <taxon>Ranunculaceae</taxon>
        <taxon>Thalictroideae</taxon>
        <taxon>Thalictrum</taxon>
    </lineage>
</organism>
<proteinExistence type="inferred from homology"/>
<feature type="transmembrane region" description="Helical" evidence="2">
    <location>
        <begin position="76"/>
        <end position="97"/>
    </location>
</feature>
<feature type="transmembrane region" description="Helical" evidence="2">
    <location>
        <begin position="204"/>
        <end position="224"/>
    </location>
</feature>
<feature type="transmembrane region" description="Helical" evidence="2">
    <location>
        <begin position="313"/>
        <end position="334"/>
    </location>
</feature>
<evidence type="ECO:0000259" key="3">
    <source>
        <dbReference type="Pfam" id="PF02705"/>
    </source>
</evidence>
<dbReference type="GO" id="GO:0016020">
    <property type="term" value="C:membrane"/>
    <property type="evidence" value="ECO:0007669"/>
    <property type="project" value="InterPro"/>
</dbReference>
<protein>
    <submittedName>
        <fullName evidence="4">Potassium transporter</fullName>
    </submittedName>
</protein>
<dbReference type="PANTHER" id="PTHR30540:SF94">
    <property type="entry name" value="POTASSIUM TRANSPORTER 5"/>
    <property type="match status" value="1"/>
</dbReference>
<dbReference type="Proteomes" id="UP000554482">
    <property type="component" value="Unassembled WGS sequence"/>
</dbReference>
<keyword evidence="2" id="KW-1133">Transmembrane helix</keyword>
<comment type="caution">
    <text evidence="4">The sequence shown here is derived from an EMBL/GenBank/DDBJ whole genome shotgun (WGS) entry which is preliminary data.</text>
</comment>
<dbReference type="InterPro" id="IPR053951">
    <property type="entry name" value="K_trans_N"/>
</dbReference>
<feature type="transmembrane region" description="Helical" evidence="2">
    <location>
        <begin position="236"/>
        <end position="256"/>
    </location>
</feature>
<sequence>MKDRKVSWTKLRRLDSLNLEAGIVSNVPSHAAQMGFKTTLFLAFQSIGIIYGDIGTSPLYAFSSTFPNGIKDNEDILGVLSIIIYTILLSPVLKYMFVVLNANDNGDGGTFALYSKICRYAKISLIPNPQAEDREPSNYRLDIPSNQLRRAQQIKEKLENSHVAKHVLMLITILGGSLVIGDGILTPCISVLSAVSGIKRSADFLNQDAIVGISVAILIVLFSVQRFGTDKVGYSFAPIICLWFTFISGIGLYNLFKYDVSVLRAINPKYIIDYFKRNGKEAWISLGGAVLSMTGTEAMFADLGHFSVRSVQISFMGVVCPAILCVYSGQAAYLTKFPNHVYEAFYSSVP</sequence>
<dbReference type="AlphaFoldDB" id="A0A7J6V980"/>
<dbReference type="Pfam" id="PF02705">
    <property type="entry name" value="K_trans"/>
    <property type="match status" value="1"/>
</dbReference>
<accession>A0A7J6V980</accession>
<keyword evidence="5" id="KW-1185">Reference proteome</keyword>
<feature type="non-terminal residue" evidence="4">
    <location>
        <position position="1"/>
    </location>
</feature>
<name>A0A7J6V980_THATH</name>
<gene>
    <name evidence="4" type="ORF">FRX31_028900</name>
</gene>
<evidence type="ECO:0000256" key="2">
    <source>
        <dbReference type="SAM" id="Phobius"/>
    </source>
</evidence>
<dbReference type="GO" id="GO:0015079">
    <property type="term" value="F:potassium ion transmembrane transporter activity"/>
    <property type="evidence" value="ECO:0007669"/>
    <property type="project" value="InterPro"/>
</dbReference>
<dbReference type="EMBL" id="JABWDY010036047">
    <property type="protein sequence ID" value="KAF5181513.1"/>
    <property type="molecule type" value="Genomic_DNA"/>
</dbReference>
<feature type="transmembrane region" description="Helical" evidence="2">
    <location>
        <begin position="282"/>
        <end position="301"/>
    </location>
</feature>
<dbReference type="InterPro" id="IPR003855">
    <property type="entry name" value="K+_transporter"/>
</dbReference>
<evidence type="ECO:0000313" key="5">
    <source>
        <dbReference type="Proteomes" id="UP000554482"/>
    </source>
</evidence>
<evidence type="ECO:0000313" key="4">
    <source>
        <dbReference type="EMBL" id="KAF5181513.1"/>
    </source>
</evidence>
<keyword evidence="2" id="KW-0472">Membrane</keyword>
<evidence type="ECO:0000256" key="1">
    <source>
        <dbReference type="ARBA" id="ARBA00008440"/>
    </source>
</evidence>
<reference evidence="4 5" key="1">
    <citation type="submission" date="2020-06" db="EMBL/GenBank/DDBJ databases">
        <title>Transcriptomic and genomic resources for Thalictrum thalictroides and T. hernandezii: Facilitating candidate gene discovery in an emerging model plant lineage.</title>
        <authorList>
            <person name="Arias T."/>
            <person name="Riano-Pachon D.M."/>
            <person name="Di Stilio V.S."/>
        </authorList>
    </citation>
    <scope>NUCLEOTIDE SEQUENCE [LARGE SCALE GENOMIC DNA]</scope>
    <source>
        <strain evidence="5">cv. WT478/WT964</strain>
        <tissue evidence="4">Leaves</tissue>
    </source>
</reference>
<comment type="similarity">
    <text evidence="1">Belongs to the HAK/KUP transporter (TC 2.A.72.3) family.</text>
</comment>
<dbReference type="PANTHER" id="PTHR30540">
    <property type="entry name" value="OSMOTIC STRESS POTASSIUM TRANSPORTER"/>
    <property type="match status" value="1"/>
</dbReference>
<keyword evidence="2" id="KW-0812">Transmembrane</keyword>
<dbReference type="OrthoDB" id="504708at2759"/>